<proteinExistence type="predicted"/>
<keyword evidence="2" id="KW-0997">Cell inner membrane</keyword>
<accession>A0ABW8GLT1</accession>
<dbReference type="Gene3D" id="2.60.450.10">
    <property type="entry name" value="Lipopolysaccharide (LPS) transport protein A like domain"/>
    <property type="match status" value="1"/>
</dbReference>
<comment type="caution">
    <text evidence="8">The sequence shown here is derived from an EMBL/GenBank/DDBJ whole genome shotgun (WGS) entry which is preliminary data.</text>
</comment>
<feature type="compositionally biased region" description="Low complexity" evidence="6">
    <location>
        <begin position="193"/>
        <end position="221"/>
    </location>
</feature>
<gene>
    <name evidence="8" type="primary">lptC</name>
    <name evidence="8" type="ORF">ACIKP9_09110</name>
</gene>
<dbReference type="InterPro" id="IPR052363">
    <property type="entry name" value="LPS_export_LptC"/>
</dbReference>
<evidence type="ECO:0000256" key="3">
    <source>
        <dbReference type="ARBA" id="ARBA00022692"/>
    </source>
</evidence>
<dbReference type="PANTHER" id="PTHR37481">
    <property type="entry name" value="LIPOPOLYSACCHARIDE EXPORT SYSTEM PROTEIN LPTC"/>
    <property type="match status" value="1"/>
</dbReference>
<dbReference type="EMBL" id="JBIWXY010000001">
    <property type="protein sequence ID" value="MFJ5446385.1"/>
    <property type="molecule type" value="Genomic_DNA"/>
</dbReference>
<evidence type="ECO:0000256" key="2">
    <source>
        <dbReference type="ARBA" id="ARBA00022519"/>
    </source>
</evidence>
<evidence type="ECO:0000256" key="5">
    <source>
        <dbReference type="ARBA" id="ARBA00023136"/>
    </source>
</evidence>
<name>A0ABW8GLT1_9PROT</name>
<evidence type="ECO:0000313" key="8">
    <source>
        <dbReference type="EMBL" id="MFJ5446385.1"/>
    </source>
</evidence>
<keyword evidence="5 7" id="KW-0472">Membrane</keyword>
<evidence type="ECO:0000256" key="6">
    <source>
        <dbReference type="SAM" id="MobiDB-lite"/>
    </source>
</evidence>
<keyword evidence="3 7" id="KW-0812">Transmembrane</keyword>
<keyword evidence="4 7" id="KW-1133">Transmembrane helix</keyword>
<organism evidence="8 9">
    <name type="scientific">Methylobacillus methanolivorans</name>
    <dbReference type="NCBI Taxonomy" id="1848927"/>
    <lineage>
        <taxon>Bacteria</taxon>
        <taxon>Pseudomonadati</taxon>
        <taxon>Pseudomonadota</taxon>
        <taxon>Betaproteobacteria</taxon>
        <taxon>Nitrosomonadales</taxon>
        <taxon>Methylophilaceae</taxon>
        <taxon>Methylobacillus</taxon>
    </lineage>
</organism>
<evidence type="ECO:0000256" key="7">
    <source>
        <dbReference type="SAM" id="Phobius"/>
    </source>
</evidence>
<feature type="region of interest" description="Disordered" evidence="6">
    <location>
        <begin position="185"/>
        <end position="237"/>
    </location>
</feature>
<reference evidence="8 9" key="1">
    <citation type="submission" date="2024-11" db="EMBL/GenBank/DDBJ databases">
        <authorList>
            <person name="Kaparullina E.N."/>
            <person name="Delegan Y.A."/>
            <person name="Doronina N.V."/>
        </authorList>
    </citation>
    <scope>NUCLEOTIDE SEQUENCE [LARGE SCALE GENOMIC DNA]</scope>
    <source>
        <strain evidence="8 9">7sh_L</strain>
    </source>
</reference>
<dbReference type="InterPro" id="IPR026265">
    <property type="entry name" value="LptC"/>
</dbReference>
<dbReference type="PANTHER" id="PTHR37481:SF1">
    <property type="entry name" value="LIPOPOLYSACCHARIDE EXPORT SYSTEM PROTEIN LPTC"/>
    <property type="match status" value="1"/>
</dbReference>
<keyword evidence="1" id="KW-1003">Cell membrane</keyword>
<evidence type="ECO:0000256" key="4">
    <source>
        <dbReference type="ARBA" id="ARBA00022989"/>
    </source>
</evidence>
<sequence length="237" mass="26121">MQGRTNTILFPLAVLGLLALITLWIDRTVQPPEPRVDGTTRHDPDYILNNFVTTKTDATGAISHILKASEMRHYPDDDSTELTNPHFTQFGVGKPTTTIEGKRGHVSSKGDVVEFRDDVRVVRPAFADRPEMTLTTQYLRVEPDKEIASTDQPVVITQGPKSVVHAVGMYYDKKNQTIQLNKRVRSHYERPAAKPQASKPKAASKPRQAAAKPAASKASKSTPAGNSKNAKQPTKTK</sequence>
<dbReference type="Pfam" id="PF06835">
    <property type="entry name" value="LptC"/>
    <property type="match status" value="1"/>
</dbReference>
<dbReference type="NCBIfam" id="TIGR04409">
    <property type="entry name" value="LptC_YrbK"/>
    <property type="match status" value="1"/>
</dbReference>
<protein>
    <submittedName>
        <fullName evidence="8">LPS export ABC transporter periplasmic protein LptC</fullName>
    </submittedName>
</protein>
<dbReference type="RefSeq" id="WP_400881623.1">
    <property type="nucleotide sequence ID" value="NZ_JBIWXY010000001.1"/>
</dbReference>
<feature type="transmembrane region" description="Helical" evidence="7">
    <location>
        <begin position="7"/>
        <end position="25"/>
    </location>
</feature>
<feature type="compositionally biased region" description="Polar residues" evidence="6">
    <location>
        <begin position="222"/>
        <end position="237"/>
    </location>
</feature>
<dbReference type="InterPro" id="IPR010664">
    <property type="entry name" value="LipoPS_assembly_LptC-rel"/>
</dbReference>
<keyword evidence="9" id="KW-1185">Reference proteome</keyword>
<evidence type="ECO:0000313" key="9">
    <source>
        <dbReference type="Proteomes" id="UP001617669"/>
    </source>
</evidence>
<evidence type="ECO:0000256" key="1">
    <source>
        <dbReference type="ARBA" id="ARBA00022475"/>
    </source>
</evidence>
<dbReference type="Proteomes" id="UP001617669">
    <property type="component" value="Unassembled WGS sequence"/>
</dbReference>